<dbReference type="SUPFAM" id="SSF54292">
    <property type="entry name" value="2Fe-2S ferredoxin-like"/>
    <property type="match status" value="1"/>
</dbReference>
<keyword evidence="1" id="KW-0560">Oxidoreductase</keyword>
<comment type="caution">
    <text evidence="2">The sequence shown here is derived from an EMBL/GenBank/DDBJ whole genome shotgun (WGS) entry which is preliminary data.</text>
</comment>
<dbReference type="Pfam" id="PF12831">
    <property type="entry name" value="FAD_oxidored"/>
    <property type="match status" value="1"/>
</dbReference>
<name>A0A931CWX0_9BACT</name>
<reference evidence="2" key="1">
    <citation type="submission" date="2020-07" db="EMBL/GenBank/DDBJ databases">
        <title>Severe corrosion of carbon steel in oil field produced water can be linked to methanogenic archaea containing a special type of NiFe hydrogenase.</title>
        <authorList>
            <person name="Lahme S."/>
            <person name="Mand J."/>
            <person name="Longwell J."/>
            <person name="Smith R."/>
            <person name="Enning D."/>
        </authorList>
    </citation>
    <scope>NUCLEOTIDE SEQUENCE</scope>
    <source>
        <strain evidence="2">MIC098Bin6</strain>
    </source>
</reference>
<dbReference type="Pfam" id="PF13510">
    <property type="entry name" value="Fer2_4"/>
    <property type="match status" value="1"/>
</dbReference>
<dbReference type="EMBL" id="JACCQK010000719">
    <property type="protein sequence ID" value="MBG0780415.1"/>
    <property type="molecule type" value="Genomic_DNA"/>
</dbReference>
<dbReference type="Gene3D" id="3.50.50.60">
    <property type="entry name" value="FAD/NAD(P)-binding domain"/>
    <property type="match status" value="1"/>
</dbReference>
<evidence type="ECO:0000256" key="1">
    <source>
        <dbReference type="ARBA" id="ARBA00023002"/>
    </source>
</evidence>
<evidence type="ECO:0000313" key="2">
    <source>
        <dbReference type="EMBL" id="MBG0780415.1"/>
    </source>
</evidence>
<accession>A0A931CWX0</accession>
<dbReference type="AlphaFoldDB" id="A0A931CWX0"/>
<dbReference type="GO" id="GO:0051536">
    <property type="term" value="F:iron-sulfur cluster binding"/>
    <property type="evidence" value="ECO:0007669"/>
    <property type="project" value="InterPro"/>
</dbReference>
<feature type="non-terminal residue" evidence="2">
    <location>
        <position position="193"/>
    </location>
</feature>
<dbReference type="GO" id="GO:0016491">
    <property type="term" value="F:oxidoreductase activity"/>
    <property type="evidence" value="ECO:0007669"/>
    <property type="project" value="UniProtKB-KW"/>
</dbReference>
<dbReference type="Proteomes" id="UP000706172">
    <property type="component" value="Unassembled WGS sequence"/>
</dbReference>
<protein>
    <submittedName>
        <fullName evidence="2">(2Fe-2S)-binding protein</fullName>
    </submittedName>
</protein>
<sequence>MMNRFNHLPTLKIDTSEKIPFTYKGKQYYGTKGDTVATALYANGVRIYARSLKYHRPRGLYSMDGECSNTMMEINGVPNVRTETTLLKPGMVIKEQNVKGSAENDLMGFIDKMDWAMPAGFYYDTMHKPAKIWPVAMKQIRKAAGIGKLSPDHHMPGKYDEIFPTCDVCVIGGGPAGMTAALAAAEKGLRVIL</sequence>
<dbReference type="SUPFAM" id="SSF51905">
    <property type="entry name" value="FAD/NAD(P)-binding domain"/>
    <property type="match status" value="1"/>
</dbReference>
<proteinExistence type="predicted"/>
<gene>
    <name evidence="2" type="ORF">H0S81_10880</name>
</gene>
<dbReference type="InterPro" id="IPR042204">
    <property type="entry name" value="2Fe-2S-bd_N"/>
</dbReference>
<evidence type="ECO:0000313" key="3">
    <source>
        <dbReference type="Proteomes" id="UP000706172"/>
    </source>
</evidence>
<organism evidence="2 3">
    <name type="scientific">Desulfotignum balticum</name>
    <dbReference type="NCBI Taxonomy" id="115781"/>
    <lineage>
        <taxon>Bacteria</taxon>
        <taxon>Pseudomonadati</taxon>
        <taxon>Thermodesulfobacteriota</taxon>
        <taxon>Desulfobacteria</taxon>
        <taxon>Desulfobacterales</taxon>
        <taxon>Desulfobacteraceae</taxon>
        <taxon>Desulfotignum</taxon>
    </lineage>
</organism>
<dbReference type="InterPro" id="IPR036188">
    <property type="entry name" value="FAD/NAD-bd_sf"/>
</dbReference>
<dbReference type="Gene3D" id="3.10.20.440">
    <property type="entry name" value="2Fe-2S iron-sulphur cluster binding domain, sarcosine oxidase, alpha subunit, N-terminal domain"/>
    <property type="match status" value="1"/>
</dbReference>
<dbReference type="InterPro" id="IPR036010">
    <property type="entry name" value="2Fe-2S_ferredoxin-like_sf"/>
</dbReference>